<feature type="compositionally biased region" description="Polar residues" evidence="1">
    <location>
        <begin position="210"/>
        <end position="219"/>
    </location>
</feature>
<dbReference type="AlphaFoldDB" id="A0A1B6G8Z1"/>
<feature type="region of interest" description="Disordered" evidence="1">
    <location>
        <begin position="184"/>
        <end position="219"/>
    </location>
</feature>
<sequence>SKESERYSRTLSECSGSDGECGMNATEYTGQKWPRKRKAQSDDSEVKPSKISCDSPATKEKFVLTPKVKNAKANLPTPRSKQKVSSHEITSTNVTPRKETTVKSLAKAEGSGPEVSSPGTRRSNRSSSTLKKNQEDISLVENDVWRIKGIDSPKKLSAKKNLFSPEKQTGSLGNLRVCLSRLPRTNIEPSGNKSSPIKQMKSPIKCYPLNNANTPKKSI</sequence>
<evidence type="ECO:0000256" key="1">
    <source>
        <dbReference type="SAM" id="MobiDB-lite"/>
    </source>
</evidence>
<protein>
    <submittedName>
        <fullName evidence="2">Uncharacterized protein</fullName>
    </submittedName>
</protein>
<feature type="compositionally biased region" description="Polar residues" evidence="1">
    <location>
        <begin position="117"/>
        <end position="131"/>
    </location>
</feature>
<reference evidence="2" key="1">
    <citation type="submission" date="2015-11" db="EMBL/GenBank/DDBJ databases">
        <title>De novo transcriptome assembly of four potential Pierce s Disease insect vectors from Arizona vineyards.</title>
        <authorList>
            <person name="Tassone E.E."/>
        </authorList>
    </citation>
    <scope>NUCLEOTIDE SEQUENCE</scope>
</reference>
<feature type="compositionally biased region" description="Basic and acidic residues" evidence="1">
    <location>
        <begin position="39"/>
        <end position="48"/>
    </location>
</feature>
<feature type="non-terminal residue" evidence="2">
    <location>
        <position position="219"/>
    </location>
</feature>
<feature type="region of interest" description="Disordered" evidence="1">
    <location>
        <begin position="1"/>
        <end position="138"/>
    </location>
</feature>
<organism evidence="2">
    <name type="scientific">Cuerna arida</name>
    <dbReference type="NCBI Taxonomy" id="1464854"/>
    <lineage>
        <taxon>Eukaryota</taxon>
        <taxon>Metazoa</taxon>
        <taxon>Ecdysozoa</taxon>
        <taxon>Arthropoda</taxon>
        <taxon>Hexapoda</taxon>
        <taxon>Insecta</taxon>
        <taxon>Pterygota</taxon>
        <taxon>Neoptera</taxon>
        <taxon>Paraneoptera</taxon>
        <taxon>Hemiptera</taxon>
        <taxon>Auchenorrhyncha</taxon>
        <taxon>Membracoidea</taxon>
        <taxon>Cicadellidae</taxon>
        <taxon>Cicadellinae</taxon>
        <taxon>Proconiini</taxon>
        <taxon>Cuerna</taxon>
    </lineage>
</organism>
<feature type="non-terminal residue" evidence="2">
    <location>
        <position position="1"/>
    </location>
</feature>
<dbReference type="EMBL" id="GECZ01010841">
    <property type="protein sequence ID" value="JAS58928.1"/>
    <property type="molecule type" value="Transcribed_RNA"/>
</dbReference>
<accession>A0A1B6G8Z1</accession>
<feature type="compositionally biased region" description="Polar residues" evidence="1">
    <location>
        <begin position="187"/>
        <end position="197"/>
    </location>
</feature>
<name>A0A1B6G8Z1_9HEMI</name>
<evidence type="ECO:0000313" key="2">
    <source>
        <dbReference type="EMBL" id="JAS58928.1"/>
    </source>
</evidence>
<proteinExistence type="predicted"/>
<gene>
    <name evidence="2" type="ORF">g.5215</name>
</gene>